<gene>
    <name evidence="4" type="ORF">QS713_01415</name>
</gene>
<keyword evidence="1" id="KW-0560">Oxidoreductase</keyword>
<proteinExistence type="predicted"/>
<dbReference type="InterPro" id="IPR036291">
    <property type="entry name" value="NAD(P)-bd_dom_sf"/>
</dbReference>
<dbReference type="Pfam" id="PF22725">
    <property type="entry name" value="GFO_IDH_MocA_C3"/>
    <property type="match status" value="1"/>
</dbReference>
<dbReference type="InterPro" id="IPR000683">
    <property type="entry name" value="Gfo/Idh/MocA-like_OxRdtase_N"/>
</dbReference>
<dbReference type="RefSeq" id="WP_313271849.1">
    <property type="nucleotide sequence ID" value="NZ_JASXSX010000001.1"/>
</dbReference>
<evidence type="ECO:0000256" key="1">
    <source>
        <dbReference type="ARBA" id="ARBA00023002"/>
    </source>
</evidence>
<dbReference type="Gene3D" id="3.30.360.10">
    <property type="entry name" value="Dihydrodipicolinate Reductase, domain 2"/>
    <property type="match status" value="1"/>
</dbReference>
<keyword evidence="5" id="KW-1185">Reference proteome</keyword>
<dbReference type="Pfam" id="PF01408">
    <property type="entry name" value="GFO_IDH_MocA"/>
    <property type="match status" value="1"/>
</dbReference>
<comment type="caution">
    <text evidence="4">The sequence shown here is derived from an EMBL/GenBank/DDBJ whole genome shotgun (WGS) entry which is preliminary data.</text>
</comment>
<dbReference type="SUPFAM" id="SSF51735">
    <property type="entry name" value="NAD(P)-binding Rossmann-fold domains"/>
    <property type="match status" value="1"/>
</dbReference>
<evidence type="ECO:0000259" key="3">
    <source>
        <dbReference type="Pfam" id="PF22725"/>
    </source>
</evidence>
<reference evidence="4 5" key="1">
    <citation type="submission" date="2023-06" db="EMBL/GenBank/DDBJ databases">
        <title>Draft genome sequence of Gleimia hominis type strain CCUG 57540T.</title>
        <authorList>
            <person name="Salva-Serra F."/>
            <person name="Cardew S."/>
            <person name="Jensie Markopoulos S."/>
            <person name="Ohlen M."/>
            <person name="Inganas E."/>
            <person name="Svensson-Stadler L."/>
            <person name="Moore E.R.B."/>
        </authorList>
    </citation>
    <scope>NUCLEOTIDE SEQUENCE [LARGE SCALE GENOMIC DNA]</scope>
    <source>
        <strain evidence="4 5">CCUG 57540</strain>
    </source>
</reference>
<dbReference type="Proteomes" id="UP001247542">
    <property type="component" value="Unassembled WGS sequence"/>
</dbReference>
<dbReference type="Gene3D" id="3.40.50.720">
    <property type="entry name" value="NAD(P)-binding Rossmann-like Domain"/>
    <property type="match status" value="1"/>
</dbReference>
<evidence type="ECO:0000259" key="2">
    <source>
        <dbReference type="Pfam" id="PF01408"/>
    </source>
</evidence>
<name>A0ABU3I8L6_9ACTO</name>
<dbReference type="PANTHER" id="PTHR43818:SF11">
    <property type="entry name" value="BCDNA.GH03377"/>
    <property type="match status" value="1"/>
</dbReference>
<dbReference type="InterPro" id="IPR050463">
    <property type="entry name" value="Gfo/Idh/MocA_oxidrdct_glycsds"/>
</dbReference>
<sequence>MQQLSVAVIGAGMAGRTHANAWRQAATIYHAPFPHVRLATIADAYKPFAQSAAKDYGFEHATDNWRDIVEDPSIDIVSIVVANKLHRQMAQALIEAGKHVLCEKPLTDTLEDAKAMAQLEAEADVVTGLGYTYRRNPGISQIARMVKNGDFGTINHFDARYWCDYGADPKTPIAWRYTGPMGSGALGDVGSHLIDTAEYVMGPIRSVSGARLTTVINERPQMDGVVAGGRGVSVDGPAKMSAVTNDDVATFTAEFETGVSGTFSCSRVAFGYPNALMFNVIGTQATAGFDMARAGEITVDDQSGPEHLRGQRRVLVNPEFPYFKDGSSMAFAGVGFTQIDQFTIQAHAFIQQVLGIDDGLPKLPSFAHGYRSMRIQQAIARSAADGGASVEII</sequence>
<accession>A0ABU3I8L6</accession>
<evidence type="ECO:0000313" key="4">
    <source>
        <dbReference type="EMBL" id="MDT3766725.1"/>
    </source>
</evidence>
<feature type="domain" description="GFO/IDH/MocA-like oxidoreductase" evidence="3">
    <location>
        <begin position="141"/>
        <end position="286"/>
    </location>
</feature>
<feature type="domain" description="Gfo/Idh/MocA-like oxidoreductase N-terminal" evidence="2">
    <location>
        <begin position="5"/>
        <end position="130"/>
    </location>
</feature>
<dbReference type="InterPro" id="IPR055170">
    <property type="entry name" value="GFO_IDH_MocA-like_dom"/>
</dbReference>
<dbReference type="SUPFAM" id="SSF55347">
    <property type="entry name" value="Glyceraldehyde-3-phosphate dehydrogenase-like, C-terminal domain"/>
    <property type="match status" value="1"/>
</dbReference>
<dbReference type="EMBL" id="JASXSX010000001">
    <property type="protein sequence ID" value="MDT3766725.1"/>
    <property type="molecule type" value="Genomic_DNA"/>
</dbReference>
<organism evidence="4 5">
    <name type="scientific">Gleimia hominis</name>
    <dbReference type="NCBI Taxonomy" id="595468"/>
    <lineage>
        <taxon>Bacteria</taxon>
        <taxon>Bacillati</taxon>
        <taxon>Actinomycetota</taxon>
        <taxon>Actinomycetes</taxon>
        <taxon>Actinomycetales</taxon>
        <taxon>Actinomycetaceae</taxon>
        <taxon>Gleimia</taxon>
    </lineage>
</organism>
<protein>
    <submittedName>
        <fullName evidence="4">Gfo/Idh/MocA family oxidoreductase</fullName>
    </submittedName>
</protein>
<dbReference type="PANTHER" id="PTHR43818">
    <property type="entry name" value="BCDNA.GH03377"/>
    <property type="match status" value="1"/>
</dbReference>
<evidence type="ECO:0000313" key="5">
    <source>
        <dbReference type="Proteomes" id="UP001247542"/>
    </source>
</evidence>